<dbReference type="HOGENOM" id="CLU_1907740_0_0_1"/>
<name>B2W005_PYRTR</name>
<dbReference type="InParanoid" id="B2W005"/>
<dbReference type="EMBL" id="DS231616">
    <property type="protein sequence ID" value="EDU45518.1"/>
    <property type="molecule type" value="Genomic_DNA"/>
</dbReference>
<gene>
    <name evidence="2" type="ORF">PTRG_02995</name>
</gene>
<protein>
    <submittedName>
        <fullName evidence="2">Uncharacterized protein</fullName>
    </submittedName>
</protein>
<evidence type="ECO:0000256" key="1">
    <source>
        <dbReference type="SAM" id="MobiDB-lite"/>
    </source>
</evidence>
<evidence type="ECO:0000313" key="3">
    <source>
        <dbReference type="Proteomes" id="UP000001471"/>
    </source>
</evidence>
<sequence>MYGGGPVLNLESTTGAALGGRAGQRKRATAGENRQHGCTEDNIVHGRLVTDTPTYRCVGGPDPPWLLSPVVSSTSDGPTFARCWWRVKLGLPTLNPRKNECKAGVKDVKQVKTMCKKYMLRMQPIYFAYMRTG</sequence>
<organism evidence="2 3">
    <name type="scientific">Pyrenophora tritici-repentis (strain Pt-1C-BFP)</name>
    <name type="common">Wheat tan spot fungus</name>
    <name type="synonym">Drechslera tritici-repentis</name>
    <dbReference type="NCBI Taxonomy" id="426418"/>
    <lineage>
        <taxon>Eukaryota</taxon>
        <taxon>Fungi</taxon>
        <taxon>Dikarya</taxon>
        <taxon>Ascomycota</taxon>
        <taxon>Pezizomycotina</taxon>
        <taxon>Dothideomycetes</taxon>
        <taxon>Pleosporomycetidae</taxon>
        <taxon>Pleosporales</taxon>
        <taxon>Pleosporineae</taxon>
        <taxon>Pleosporaceae</taxon>
        <taxon>Pyrenophora</taxon>
    </lineage>
</organism>
<dbReference type="Proteomes" id="UP000001471">
    <property type="component" value="Unassembled WGS sequence"/>
</dbReference>
<reference evidence="3" key="1">
    <citation type="journal article" date="2013" name="G3 (Bethesda)">
        <title>Comparative genomics of a plant-pathogenic fungus, Pyrenophora tritici-repentis, reveals transduplication and the impact of repeat elements on pathogenicity and population divergence.</title>
        <authorList>
            <person name="Manning V.A."/>
            <person name="Pandelova I."/>
            <person name="Dhillon B."/>
            <person name="Wilhelm L.J."/>
            <person name="Goodwin S.B."/>
            <person name="Berlin A.M."/>
            <person name="Figueroa M."/>
            <person name="Freitag M."/>
            <person name="Hane J.K."/>
            <person name="Henrissat B."/>
            <person name="Holman W.H."/>
            <person name="Kodira C.D."/>
            <person name="Martin J."/>
            <person name="Oliver R.P."/>
            <person name="Robbertse B."/>
            <person name="Schackwitz W."/>
            <person name="Schwartz D.C."/>
            <person name="Spatafora J.W."/>
            <person name="Turgeon B.G."/>
            <person name="Yandava C."/>
            <person name="Young S."/>
            <person name="Zhou S."/>
            <person name="Zeng Q."/>
            <person name="Grigoriev I.V."/>
            <person name="Ma L.-J."/>
            <person name="Ciuffetti L.M."/>
        </authorList>
    </citation>
    <scope>NUCLEOTIDE SEQUENCE [LARGE SCALE GENOMIC DNA]</scope>
    <source>
        <strain evidence="3">Pt-1C-BFP</strain>
    </source>
</reference>
<dbReference type="AlphaFoldDB" id="B2W005"/>
<accession>B2W005</accession>
<feature type="region of interest" description="Disordered" evidence="1">
    <location>
        <begin position="13"/>
        <end position="35"/>
    </location>
</feature>
<evidence type="ECO:0000313" key="2">
    <source>
        <dbReference type="EMBL" id="EDU45518.1"/>
    </source>
</evidence>
<proteinExistence type="predicted"/>